<dbReference type="SUPFAM" id="SSF51316">
    <property type="entry name" value="Mss4-like"/>
    <property type="match status" value="1"/>
</dbReference>
<dbReference type="GO" id="GO:0016846">
    <property type="term" value="F:carbon-sulfur lyase activity"/>
    <property type="evidence" value="ECO:0007669"/>
    <property type="project" value="InterPro"/>
</dbReference>
<dbReference type="EMBL" id="FO704550">
    <property type="protein sequence ID" value="CDG17372.1"/>
    <property type="molecule type" value="Genomic_DNA"/>
</dbReference>
<dbReference type="PANTHER" id="PTHR33337">
    <property type="entry name" value="GFA DOMAIN-CONTAINING PROTEIN"/>
    <property type="match status" value="1"/>
</dbReference>
<evidence type="ECO:0000313" key="7">
    <source>
        <dbReference type="EMBL" id="TYO99118.1"/>
    </source>
</evidence>
<dbReference type="Gene3D" id="3.90.1590.10">
    <property type="entry name" value="glutathione-dependent formaldehyde- activating enzyme (gfa)"/>
    <property type="match status" value="1"/>
</dbReference>
<dbReference type="Pfam" id="PF04828">
    <property type="entry name" value="GFA"/>
    <property type="match status" value="1"/>
</dbReference>
<dbReference type="RefSeq" id="WP_331710076.1">
    <property type="nucleotide sequence ID" value="NZ_CAWMED010000001.1"/>
</dbReference>
<evidence type="ECO:0000313" key="6">
    <source>
        <dbReference type="EMBL" id="CDG17372.1"/>
    </source>
</evidence>
<feature type="domain" description="CENP-V/GFA" evidence="5">
    <location>
        <begin position="3"/>
        <end position="116"/>
    </location>
</feature>
<organism evidence="6 8">
    <name type="scientific">Xenorhabdus doucetiae</name>
    <dbReference type="NCBI Taxonomy" id="351671"/>
    <lineage>
        <taxon>Bacteria</taxon>
        <taxon>Pseudomonadati</taxon>
        <taxon>Pseudomonadota</taxon>
        <taxon>Gammaproteobacteria</taxon>
        <taxon>Enterobacterales</taxon>
        <taxon>Morganellaceae</taxon>
        <taxon>Xenorhabdus</taxon>
    </lineage>
</organism>
<reference evidence="7 9" key="2">
    <citation type="submission" date="2019-07" db="EMBL/GenBank/DDBJ databases">
        <title>Genomic Encyclopedia of Type Strains, Phase I: the one thousand microbial genomes (KMG-I) project.</title>
        <authorList>
            <person name="Kyrpides N."/>
        </authorList>
    </citation>
    <scope>NUCLEOTIDE SEQUENCE [LARGE SCALE GENOMIC DNA]</scope>
    <source>
        <strain evidence="7 9">DSM 17909</strain>
    </source>
</reference>
<protein>
    <submittedName>
        <fullName evidence="6">Glutathione-dependent formaldehyde-activating, GFA</fullName>
    </submittedName>
</protein>
<dbReference type="KEGG" id="xdo:XDD1_1673"/>
<evidence type="ECO:0000313" key="9">
    <source>
        <dbReference type="Proteomes" id="UP000324170"/>
    </source>
</evidence>
<dbReference type="AlphaFoldDB" id="A0A068QQR1"/>
<gene>
    <name evidence="7" type="ORF">LY16_03216</name>
    <name evidence="6" type="ORF">XDD1_1673</name>
</gene>
<dbReference type="HOGENOM" id="CLU_055491_4_1_6"/>
<reference evidence="6 8" key="1">
    <citation type="submission" date="2013-07" db="EMBL/GenBank/DDBJ databases">
        <authorList>
            <person name="Genoscope - CEA"/>
        </authorList>
    </citation>
    <scope>NUCLEOTIDE SEQUENCE [LARGE SCALE GENOMIC DNA]</scope>
    <source>
        <strain evidence="6">FRM16</strain>
        <strain evidence="8">FRM16 / DSM 17909</strain>
    </source>
</reference>
<dbReference type="EMBL" id="VNHN01000075">
    <property type="protein sequence ID" value="TYO99118.1"/>
    <property type="molecule type" value="Genomic_DNA"/>
</dbReference>
<dbReference type="PROSITE" id="PS51891">
    <property type="entry name" value="CENP_V_GFA"/>
    <property type="match status" value="1"/>
</dbReference>
<comment type="similarity">
    <text evidence="1">Belongs to the Gfa family.</text>
</comment>
<dbReference type="GO" id="GO:0046872">
    <property type="term" value="F:metal ion binding"/>
    <property type="evidence" value="ECO:0007669"/>
    <property type="project" value="UniProtKB-KW"/>
</dbReference>
<keyword evidence="4" id="KW-0456">Lyase</keyword>
<evidence type="ECO:0000256" key="4">
    <source>
        <dbReference type="ARBA" id="ARBA00023239"/>
    </source>
</evidence>
<evidence type="ECO:0000313" key="8">
    <source>
        <dbReference type="Proteomes" id="UP000032721"/>
    </source>
</evidence>
<dbReference type="InterPro" id="IPR011057">
    <property type="entry name" value="Mss4-like_sf"/>
</dbReference>
<keyword evidence="2" id="KW-0479">Metal-binding</keyword>
<evidence type="ECO:0000256" key="3">
    <source>
        <dbReference type="ARBA" id="ARBA00022833"/>
    </source>
</evidence>
<sequence length="134" mass="15386">MMNQGRCLCGAVNVKTHQRIEDINVCHCETCQKWNGGPFLSVDCQDDLKIEGIENISTYSSSEWAERAFCKKCGTHLFYHLHHPSTYYVPVALFDNGNPGKLSRQIYVDSKPAYYNFVEKTPMLTKEDILNLFK</sequence>
<evidence type="ECO:0000256" key="2">
    <source>
        <dbReference type="ARBA" id="ARBA00022723"/>
    </source>
</evidence>
<dbReference type="Proteomes" id="UP000032721">
    <property type="component" value="Chromosome"/>
</dbReference>
<dbReference type="PANTHER" id="PTHR33337:SF40">
    <property type="entry name" value="CENP-V_GFA DOMAIN-CONTAINING PROTEIN-RELATED"/>
    <property type="match status" value="1"/>
</dbReference>
<dbReference type="Proteomes" id="UP000324170">
    <property type="component" value="Unassembled WGS sequence"/>
</dbReference>
<proteinExistence type="inferred from homology"/>
<accession>A0A068QQR1</accession>
<keyword evidence="9" id="KW-1185">Reference proteome</keyword>
<dbReference type="STRING" id="351671.XDD1_1673"/>
<dbReference type="InterPro" id="IPR006913">
    <property type="entry name" value="CENP-V/GFA"/>
</dbReference>
<evidence type="ECO:0000256" key="1">
    <source>
        <dbReference type="ARBA" id="ARBA00005495"/>
    </source>
</evidence>
<evidence type="ECO:0000259" key="5">
    <source>
        <dbReference type="PROSITE" id="PS51891"/>
    </source>
</evidence>
<name>A0A068QQR1_9GAMM</name>
<keyword evidence="3" id="KW-0862">Zinc</keyword>